<proteinExistence type="predicted"/>
<feature type="coiled-coil region" evidence="1">
    <location>
        <begin position="182"/>
        <end position="266"/>
    </location>
</feature>
<keyword evidence="1" id="KW-0175">Coiled coil</keyword>
<protein>
    <submittedName>
        <fullName evidence="2">Uncharacterized protein</fullName>
    </submittedName>
</protein>
<accession>A0AAU9JIN4</accession>
<gene>
    <name evidence="2" type="ORF">BSTOLATCC_MIC38803</name>
</gene>
<organism evidence="2 3">
    <name type="scientific">Blepharisma stoltei</name>
    <dbReference type="NCBI Taxonomy" id="1481888"/>
    <lineage>
        <taxon>Eukaryota</taxon>
        <taxon>Sar</taxon>
        <taxon>Alveolata</taxon>
        <taxon>Ciliophora</taxon>
        <taxon>Postciliodesmatophora</taxon>
        <taxon>Heterotrichea</taxon>
        <taxon>Heterotrichida</taxon>
        <taxon>Blepharismidae</taxon>
        <taxon>Blepharisma</taxon>
    </lineage>
</organism>
<sequence length="370" mass="43318">MDLVNINPQGPNRTYTTIHETDASPTFFLPGRVRFPSNWSYKTESPIKLKIEKEITILPEISTTTNKKKKKISKKKELWLQQNNRIEKITTKLYNDALDKRAKSVANLSYQDIVIHDEVDKLRKSKGKDPRNFSFSKTLSKQKSLNETVKFDTKDEIKNSESYIYLPGIGKELRCDTSTSELQKLKLTMTSLLQRKEEEKELLQKNLKNEQNIKYDKNSSLGNENKQVKFSEKKIKKMIVKYREELKDAKNKLKVIIGTLSILEQEYKESKLVSYDPKKIHLRSKIKDYYKALDIYQDCIEKLKNAIKVYESHIKKSMNYNRLPTVEYPECEEIDSNSSLADELGKKDDKLREKNNKKAGKITFSEFMNM</sequence>
<evidence type="ECO:0000313" key="2">
    <source>
        <dbReference type="EMBL" id="CAG9325552.1"/>
    </source>
</evidence>
<comment type="caution">
    <text evidence="2">The sequence shown here is derived from an EMBL/GenBank/DDBJ whole genome shotgun (WGS) entry which is preliminary data.</text>
</comment>
<dbReference type="Proteomes" id="UP001162131">
    <property type="component" value="Unassembled WGS sequence"/>
</dbReference>
<reference evidence="2" key="1">
    <citation type="submission" date="2021-09" db="EMBL/GenBank/DDBJ databases">
        <authorList>
            <consortium name="AG Swart"/>
            <person name="Singh M."/>
            <person name="Singh A."/>
            <person name="Seah K."/>
            <person name="Emmerich C."/>
        </authorList>
    </citation>
    <scope>NUCLEOTIDE SEQUENCE</scope>
    <source>
        <strain evidence="2">ATCC30299</strain>
    </source>
</reference>
<keyword evidence="3" id="KW-1185">Reference proteome</keyword>
<name>A0AAU9JIN4_9CILI</name>
<evidence type="ECO:0000256" key="1">
    <source>
        <dbReference type="SAM" id="Coils"/>
    </source>
</evidence>
<dbReference type="AlphaFoldDB" id="A0AAU9JIN4"/>
<evidence type="ECO:0000313" key="3">
    <source>
        <dbReference type="Proteomes" id="UP001162131"/>
    </source>
</evidence>
<dbReference type="EMBL" id="CAJZBQ010000038">
    <property type="protein sequence ID" value="CAG9325552.1"/>
    <property type="molecule type" value="Genomic_DNA"/>
</dbReference>